<evidence type="ECO:0000313" key="4">
    <source>
        <dbReference type="Proteomes" id="UP000448235"/>
    </source>
</evidence>
<reference evidence="3 4" key="1">
    <citation type="submission" date="2019-12" db="EMBL/GenBank/DDBJ databases">
        <title>Draft genome sequencing of Halomonas icarensis D1-1.</title>
        <authorList>
            <person name="Pandiyan K."/>
            <person name="Kushwaha P."/>
            <person name="Gowdham M."/>
            <person name="Chakdar H."/>
            <person name="Singh A."/>
            <person name="Kumar M."/>
            <person name="Saxena A.K."/>
        </authorList>
    </citation>
    <scope>NUCLEOTIDE SEQUENCE [LARGE SCALE GENOMIC DNA]</scope>
    <source>
        <strain evidence="3 4">D1-1</strain>
    </source>
</reference>
<dbReference type="RefSeq" id="WP_161423426.1">
    <property type="nucleotide sequence ID" value="NZ_JARWMY010000004.1"/>
</dbReference>
<comment type="caution">
    <text evidence="3">The sequence shown here is derived from an EMBL/GenBank/DDBJ whole genome shotgun (WGS) entry which is preliminary data.</text>
</comment>
<dbReference type="AlphaFoldDB" id="A0A7X4VZB7"/>
<name>A0A7X4VZB7_9GAMM</name>
<dbReference type="Gene3D" id="1.20.120.450">
    <property type="entry name" value="dinb family like domain"/>
    <property type="match status" value="1"/>
</dbReference>
<keyword evidence="2" id="KW-0479">Metal-binding</keyword>
<dbReference type="EMBL" id="WUTS01000001">
    <property type="protein sequence ID" value="NAW13104.1"/>
    <property type="molecule type" value="Genomic_DNA"/>
</dbReference>
<dbReference type="SUPFAM" id="SSF109854">
    <property type="entry name" value="DinB/YfiT-like putative metalloenzymes"/>
    <property type="match status" value="1"/>
</dbReference>
<gene>
    <name evidence="3" type="ORF">GRB80_09610</name>
</gene>
<evidence type="ECO:0000256" key="2">
    <source>
        <dbReference type="ARBA" id="ARBA00022723"/>
    </source>
</evidence>
<accession>A0A7X4VZB7</accession>
<sequence length="206" mass="23507">MNETHLRDCVDRVDRLVEENRCSLHQLETLLVEITPLAYRHGFDAEGRQTLGRHVRHILDHYRALLEGIDGSCIDYEARVRESELEQEPAVALEWLGQIRARLTMLGEHASTPLQLKYPIDEEGEALLLTTSLARELAFLTSHTVHHMALLRVLAQQLGLKLPADFGVHPSTLRHWRRQAMEDKDSPSVLHGSDALRKVRGFMDLS</sequence>
<dbReference type="InterPro" id="IPR034660">
    <property type="entry name" value="DinB/YfiT-like"/>
</dbReference>
<protein>
    <recommendedName>
        <fullName evidence="5">DinB family protein</fullName>
    </recommendedName>
</protein>
<evidence type="ECO:0000313" key="3">
    <source>
        <dbReference type="EMBL" id="NAW13104.1"/>
    </source>
</evidence>
<dbReference type="InterPro" id="IPR007837">
    <property type="entry name" value="DinB"/>
</dbReference>
<dbReference type="PANTHER" id="PTHR39473">
    <property type="match status" value="1"/>
</dbReference>
<dbReference type="PANTHER" id="PTHR39473:SF1">
    <property type="entry name" value="DINB-LIKE DOMAIN-CONTAINING PROTEIN"/>
    <property type="match status" value="1"/>
</dbReference>
<dbReference type="Pfam" id="PF05163">
    <property type="entry name" value="DinB"/>
    <property type="match status" value="1"/>
</dbReference>
<proteinExistence type="inferred from homology"/>
<dbReference type="GO" id="GO:0046872">
    <property type="term" value="F:metal ion binding"/>
    <property type="evidence" value="ECO:0007669"/>
    <property type="project" value="UniProtKB-KW"/>
</dbReference>
<evidence type="ECO:0000256" key="1">
    <source>
        <dbReference type="ARBA" id="ARBA00008635"/>
    </source>
</evidence>
<organism evidence="3 4">
    <name type="scientific">Halomonas icarae</name>
    <dbReference type="NCBI Taxonomy" id="2691040"/>
    <lineage>
        <taxon>Bacteria</taxon>
        <taxon>Pseudomonadati</taxon>
        <taxon>Pseudomonadota</taxon>
        <taxon>Gammaproteobacteria</taxon>
        <taxon>Oceanospirillales</taxon>
        <taxon>Halomonadaceae</taxon>
        <taxon>Halomonas</taxon>
    </lineage>
</organism>
<dbReference type="Proteomes" id="UP000448235">
    <property type="component" value="Unassembled WGS sequence"/>
</dbReference>
<keyword evidence="4" id="KW-1185">Reference proteome</keyword>
<evidence type="ECO:0008006" key="5">
    <source>
        <dbReference type="Google" id="ProtNLM"/>
    </source>
</evidence>
<comment type="similarity">
    <text evidence="1">Belongs to the DinB family.</text>
</comment>